<keyword evidence="2 7" id="KW-0813">Transport</keyword>
<dbReference type="SUPFAM" id="SSF161098">
    <property type="entry name" value="MetI-like"/>
    <property type="match status" value="1"/>
</dbReference>
<dbReference type="RefSeq" id="WP_168973915.1">
    <property type="nucleotide sequence ID" value="NZ_JABAGJ010000009.1"/>
</dbReference>
<dbReference type="PANTHER" id="PTHR43386">
    <property type="entry name" value="OLIGOPEPTIDE TRANSPORT SYSTEM PERMEASE PROTEIN APPC"/>
    <property type="match status" value="1"/>
</dbReference>
<evidence type="ECO:0000256" key="1">
    <source>
        <dbReference type="ARBA" id="ARBA00004651"/>
    </source>
</evidence>
<keyword evidence="4 7" id="KW-0812">Transmembrane</keyword>
<comment type="similarity">
    <text evidence="7">Belongs to the binding-protein-dependent transport system permease family.</text>
</comment>
<feature type="transmembrane region" description="Helical" evidence="7">
    <location>
        <begin position="136"/>
        <end position="165"/>
    </location>
</feature>
<accession>A0A848D999</accession>
<dbReference type="EMBL" id="JABAGJ010000009">
    <property type="protein sequence ID" value="NMF02951.1"/>
    <property type="molecule type" value="Genomic_DNA"/>
</dbReference>
<dbReference type="Pfam" id="PF00528">
    <property type="entry name" value="BPD_transp_1"/>
    <property type="match status" value="1"/>
</dbReference>
<feature type="transmembrane region" description="Helical" evidence="7">
    <location>
        <begin position="209"/>
        <end position="233"/>
    </location>
</feature>
<dbReference type="InterPro" id="IPR035906">
    <property type="entry name" value="MetI-like_sf"/>
</dbReference>
<dbReference type="InterPro" id="IPR050366">
    <property type="entry name" value="BP-dependent_transpt_permease"/>
</dbReference>
<evidence type="ECO:0000313" key="10">
    <source>
        <dbReference type="Proteomes" id="UP000583419"/>
    </source>
</evidence>
<reference evidence="9 10" key="1">
    <citation type="submission" date="2020-04" db="EMBL/GenBank/DDBJ databases">
        <authorList>
            <person name="Hitch T.C.A."/>
            <person name="Wylensek D."/>
            <person name="Clavel T."/>
        </authorList>
    </citation>
    <scope>NUCLEOTIDE SEQUENCE [LARGE SCALE GENOMIC DNA]</scope>
    <source>
        <strain evidence="9 10">WCA-130-P53-4B</strain>
    </source>
</reference>
<name>A0A848D999_9BIFI</name>
<organism evidence="9 10">
    <name type="scientific">Bifidobacterium boum</name>
    <dbReference type="NCBI Taxonomy" id="78343"/>
    <lineage>
        <taxon>Bacteria</taxon>
        <taxon>Bacillati</taxon>
        <taxon>Actinomycetota</taxon>
        <taxon>Actinomycetes</taxon>
        <taxon>Bifidobacteriales</taxon>
        <taxon>Bifidobacteriaceae</taxon>
        <taxon>Bifidobacterium</taxon>
    </lineage>
</organism>
<evidence type="ECO:0000256" key="7">
    <source>
        <dbReference type="RuleBase" id="RU363032"/>
    </source>
</evidence>
<dbReference type="GO" id="GO:0005886">
    <property type="term" value="C:plasma membrane"/>
    <property type="evidence" value="ECO:0007669"/>
    <property type="project" value="UniProtKB-SubCell"/>
</dbReference>
<evidence type="ECO:0000313" key="9">
    <source>
        <dbReference type="EMBL" id="NMF02951.1"/>
    </source>
</evidence>
<comment type="subcellular location">
    <subcellularLocation>
        <location evidence="1 7">Cell membrane</location>
        <topology evidence="1 7">Multi-pass membrane protein</topology>
    </subcellularLocation>
</comment>
<evidence type="ECO:0000256" key="4">
    <source>
        <dbReference type="ARBA" id="ARBA00022692"/>
    </source>
</evidence>
<dbReference type="PANTHER" id="PTHR43386:SF1">
    <property type="entry name" value="D,D-DIPEPTIDE TRANSPORT SYSTEM PERMEASE PROTEIN DDPC-RELATED"/>
    <property type="match status" value="1"/>
</dbReference>
<dbReference type="Gene3D" id="1.10.3720.10">
    <property type="entry name" value="MetI-like"/>
    <property type="match status" value="1"/>
</dbReference>
<evidence type="ECO:0000256" key="5">
    <source>
        <dbReference type="ARBA" id="ARBA00022989"/>
    </source>
</evidence>
<dbReference type="CDD" id="cd06261">
    <property type="entry name" value="TM_PBP2"/>
    <property type="match status" value="1"/>
</dbReference>
<evidence type="ECO:0000259" key="8">
    <source>
        <dbReference type="PROSITE" id="PS50928"/>
    </source>
</evidence>
<dbReference type="PROSITE" id="PS50928">
    <property type="entry name" value="ABC_TM1"/>
    <property type="match status" value="1"/>
</dbReference>
<evidence type="ECO:0000256" key="2">
    <source>
        <dbReference type="ARBA" id="ARBA00022448"/>
    </source>
</evidence>
<dbReference type="GO" id="GO:0055085">
    <property type="term" value="P:transmembrane transport"/>
    <property type="evidence" value="ECO:0007669"/>
    <property type="project" value="InterPro"/>
</dbReference>
<proteinExistence type="inferred from homology"/>
<keyword evidence="6 7" id="KW-0472">Membrane</keyword>
<feature type="transmembrane region" description="Helical" evidence="7">
    <location>
        <begin position="91"/>
        <end position="116"/>
    </location>
</feature>
<dbReference type="AlphaFoldDB" id="A0A848D999"/>
<sequence>MTTSTVDLLSKNKKQIRKRKKPGNGKLVVGTGIVMAFVLAAIVGRCWTPYNPLEQHTSAILQAPGGAHLLGTDELGRDELSRIMSAASIDLPIAVICTVLPCVLGTVLGLIAGYFGGVWDTIILRIGDLLQSFPQYVLMIVLVFVLGSGVPSILISFTVIGWVIYTRLTRTEVMRIKESQFIMSAKTSGFSSWRIIGCHIFPNIVRQVVIYLTSDLVFSVVALSAFSFLGFGIQQPTAEWGSMIAAGQKYLAFAPWLVAIPGICLSVFAFGLALIGDALQDRMARV</sequence>
<dbReference type="Proteomes" id="UP000583419">
    <property type="component" value="Unassembled WGS sequence"/>
</dbReference>
<gene>
    <name evidence="9" type="ORF">HF843_07210</name>
</gene>
<dbReference type="InterPro" id="IPR000515">
    <property type="entry name" value="MetI-like"/>
</dbReference>
<keyword evidence="3" id="KW-1003">Cell membrane</keyword>
<evidence type="ECO:0000256" key="3">
    <source>
        <dbReference type="ARBA" id="ARBA00022475"/>
    </source>
</evidence>
<keyword evidence="5 7" id="KW-1133">Transmembrane helix</keyword>
<feature type="domain" description="ABC transmembrane type-1" evidence="8">
    <location>
        <begin position="87"/>
        <end position="276"/>
    </location>
</feature>
<protein>
    <submittedName>
        <fullName evidence="9">ABC transporter permease</fullName>
    </submittedName>
</protein>
<comment type="caution">
    <text evidence="9">The sequence shown here is derived from an EMBL/GenBank/DDBJ whole genome shotgun (WGS) entry which is preliminary data.</text>
</comment>
<evidence type="ECO:0000256" key="6">
    <source>
        <dbReference type="ARBA" id="ARBA00023136"/>
    </source>
</evidence>
<feature type="transmembrane region" description="Helical" evidence="7">
    <location>
        <begin position="253"/>
        <end position="275"/>
    </location>
</feature>
<feature type="transmembrane region" description="Helical" evidence="7">
    <location>
        <begin position="27"/>
        <end position="47"/>
    </location>
</feature>